<keyword evidence="1" id="KW-0067">ATP-binding</keyword>
<dbReference type="InterPro" id="IPR010285">
    <property type="entry name" value="DNA_helicase_pif1-like_DEAD"/>
</dbReference>
<feature type="compositionally biased region" description="Basic and acidic residues" evidence="2">
    <location>
        <begin position="367"/>
        <end position="383"/>
    </location>
</feature>
<dbReference type="EC" id="5.6.2.3" evidence="1"/>
<dbReference type="PANTHER" id="PTHR47642:SF5">
    <property type="entry name" value="ATP-DEPENDENT DNA HELICASE"/>
    <property type="match status" value="1"/>
</dbReference>
<name>A0ABP0QJD0_9DINO</name>
<accession>A0ABP0QJD0</accession>
<proteinExistence type="inferred from homology"/>
<evidence type="ECO:0000259" key="3">
    <source>
        <dbReference type="Pfam" id="PF05970"/>
    </source>
</evidence>
<keyword evidence="1" id="KW-0234">DNA repair</keyword>
<reference evidence="4 5" key="1">
    <citation type="submission" date="2024-02" db="EMBL/GenBank/DDBJ databases">
        <authorList>
            <person name="Chen Y."/>
            <person name="Shah S."/>
            <person name="Dougan E. K."/>
            <person name="Thang M."/>
            <person name="Chan C."/>
        </authorList>
    </citation>
    <scope>NUCLEOTIDE SEQUENCE [LARGE SCALE GENOMIC DNA]</scope>
</reference>
<feature type="region of interest" description="Disordered" evidence="2">
    <location>
        <begin position="2813"/>
        <end position="2859"/>
    </location>
</feature>
<feature type="compositionally biased region" description="Polar residues" evidence="2">
    <location>
        <begin position="428"/>
        <end position="439"/>
    </location>
</feature>
<keyword evidence="1" id="KW-0347">Helicase</keyword>
<evidence type="ECO:0000256" key="1">
    <source>
        <dbReference type="RuleBase" id="RU363044"/>
    </source>
</evidence>
<evidence type="ECO:0000313" key="5">
    <source>
        <dbReference type="Proteomes" id="UP001642484"/>
    </source>
</evidence>
<feature type="region of interest" description="Disordered" evidence="2">
    <location>
        <begin position="2751"/>
        <end position="2772"/>
    </location>
</feature>
<keyword evidence="1" id="KW-0227">DNA damage</keyword>
<comment type="cofactor">
    <cofactor evidence="1">
        <name>Mg(2+)</name>
        <dbReference type="ChEBI" id="CHEBI:18420"/>
    </cofactor>
</comment>
<feature type="compositionally biased region" description="Low complexity" evidence="2">
    <location>
        <begin position="321"/>
        <end position="332"/>
    </location>
</feature>
<feature type="compositionally biased region" description="Low complexity" evidence="2">
    <location>
        <begin position="2586"/>
        <end position="2604"/>
    </location>
</feature>
<feature type="compositionally biased region" description="Low complexity" evidence="2">
    <location>
        <begin position="2636"/>
        <end position="2653"/>
    </location>
</feature>
<feature type="region of interest" description="Disordered" evidence="2">
    <location>
        <begin position="2531"/>
        <end position="2653"/>
    </location>
</feature>
<organism evidence="4 5">
    <name type="scientific">Durusdinium trenchii</name>
    <dbReference type="NCBI Taxonomy" id="1381693"/>
    <lineage>
        <taxon>Eukaryota</taxon>
        <taxon>Sar</taxon>
        <taxon>Alveolata</taxon>
        <taxon>Dinophyceae</taxon>
        <taxon>Suessiales</taxon>
        <taxon>Symbiodiniaceae</taxon>
        <taxon>Durusdinium</taxon>
    </lineage>
</organism>
<keyword evidence="5" id="KW-1185">Reference proteome</keyword>
<feature type="region of interest" description="Disordered" evidence="2">
    <location>
        <begin position="17"/>
        <end position="55"/>
    </location>
</feature>
<feature type="compositionally biased region" description="Low complexity" evidence="2">
    <location>
        <begin position="2821"/>
        <end position="2832"/>
    </location>
</feature>
<dbReference type="InterPro" id="IPR027417">
    <property type="entry name" value="P-loop_NTPase"/>
</dbReference>
<sequence>MAWSCVVKDALIGSDGQSEEAANSVHMPGVPEARSQSCSRAGSVQRRRPSRSSQWGSHAIETAKFVEVCAAARLRRCCGGGPAPELRELVAGICLSVLSDAKQVEDLLAQEWVDSWQGWTELQANGSDSVAAAVAERFLRIAGANVPVRMTSNRERLRQLEEEGLDLKIASSHGVNNCLIDSLLLGLTLTGIVPQKYAVGERASVCAMCRENLLHEHGTPLGVYLDGHRDTPRILSFFFRELWAAEIAIRVYFHDCLDQAALGGAAAELAYVDFTRGAPPSDRQHTLYVYNHTDSTGKGYHFDALVRLPLRENDWSSASQETAAAVSAQESAARTEANSAGTDEPAQWAVRAEGAGQRLGSHGIAPEADKGATQKRARREEPARSTQHRPSSTGQKIQRRQPRQAARESGLARQNRRTKQLREAAQGEAQTESSACQTQQREDPLDAKAVSTWRPLKRLRTKTSVTASQNSAVSSELFDDDLYVLQLQAVEQSKDPRRAEELRIERLSEAISEQPTLPWNWQKMEAGVAYDLPNVHCSFKACEFQADNEEDLAVHIATAHDAAFASSMEATLTEAEKLRNKGREREKNAGGLPHCGEALRQMASVIVKSAHAKSDDVDIGRVIHQARVRRQVVVQLIEAAVERGHPAFQHVEMEAMYCKAAQLPEDAVPEEVIAVLPVDNALNQIIRQKAATPVREAMPSHDLAQEFRHMMKPNAVVAEKTSVGLTDVNASHVSALQARFRRHPDAPRVELADWVKIMARRCEAHVARDWVFGFSAWNLHFRSALNLSRNVALFDVPVYDDSTDTWRRLKGEDIEASAQELLKALRGQYIDRRGRPKAVNMDISKLQYVRGLRPAARKLVKNMRHTAQELPGTQEARKRMRFEIEGMRIRFGVPLFVTFSPDEAHQLLYVRMARTRCSDPVRAAAWDQDWNVGDRDYPPVDNDTTWPLHVETFRRLVPGQDTEAIAQGIADAEAAWPEHKDAVAMIQSPPYQQRRAWQAQQAAEEEGRAWAQQYLAEDVSTLQFLKQHHYHPPSGETGDRVPLHGCQKADRPGVCKSDFPREAWVTPVAKILCPCQAEAHGMATQGRKNRIGALHGPYGNEWLNCCHPAMLASLRGANVDVQVPYRLPFDCQRCGSDLSAAQRREIVRAAQRAQDAQTGYCADYCAKSQPMAFHEIKEMQKGQQRLQQSMQKEPVEKIGQRTATRFLSDAYCKGIVRGQVECCNLRAYQKGSCVVAAERISTAAFCSFPGRALLQAVNVAVGEEAVGHSGSRYVWGKTGPGGRQSLREVNPAHAYGHRPSRPDIWCLSPYEFTTTWELEPLRIPRTRSEWQQLHGTHSDVTLTARGAAKFGTAEADNCKVRLLPGVDFRRAQGAESRNKAYYPSSAGNALCHAWCLRRKARPQCPQMASAPVPNRTGEDTESNAKMTMTYFRAWTLDKKRSGDKVRYIKHLREPGTTWDRSLRRWLLQLPCAETKQYVGNFLSVYRVRPDTELDNSDNEDDNEDLVVTEELLGVACQTHVAVEEDNHKESKWSTHRRLLVDALQRAEQHWGGRGVSKSAPGEVGNPYATMDTKGIVKGLHRAAEAPAGNATQTKLEPSVTRRPGRLQETLAAIDRWSSTVADGKCNRKQAELCQRVAQQVRAELLAEDGASPQPLRWVVHGGPGTGKSHTLKLIRRELFEGIAGWTHGSQYHVVTLQAVMAKELDGDTIHHAMGLNWQGASDDKISGSKFLDLSAKAVQWRWLIIDEISMVSAELLARMDLRCRELVRDLAQSKYAPGSAHAQPFGGLNVLVAGDLWQLPPPRGTFWGEVPWEMLTKGTSKKVAHTVHGQKLVWGSQAENSIIHGITELEQCERTRDTWLQTLQQQIREGALSADNHAFLHGHDTGVPGSWSGEKLDCENAACQQLLQRKVVPARIRTLECKQCQHERASKKRVLDGNMRGDEQRKLEQAKAVFATNAVKYHVNKLRALDWARQHRQEVKYAIAKDTISSRALQEKPDLGKDKLTWLQRHDQDCGGLYGVLPLCVGMPVTATDHLDRRRGILKGCPGTVVGWSWHEAAGTEAGSTTHIWNQLPTCVFVRFQTKSQWRAHKLSTDNVFPVTLQRQAWHLDKGRKRPMLRVVRRQFPLAPGFATTAHAAQGQTYAEGAVTDMQIGEGGSVSRSATKANPEAGTAPGNGNGTRTHVCAENACAQKRCYKCGTAKPESAFGAAAWKGRHADRRVCRDCAMKVKGAWRCAVCTERKARNGFSAWSRQRAAPQDGTQRCNACVLSAAKRAAAQRANNRRARRRGRPARADARVYSCHGQRLPRSVAHRAIRRLAATRTKVAEEKRQQVIGLVREEIADHVRQKQAEDEVLFPRAQEPNRSKESQTAQSKTEPEAQRLSTDSMPSRKRRMEPRQDKRAQPTPTKTQTAPPPQRKSQAKPQQATQATPTVAQTTNAPPAKLAGQTAAAETFQYACPFCEVSVTSTVRTGQVDHRRVCGKLFRVKDGHVAAKNLVYACPFCNGTVASNVRTGRVDHRTVCGNRFHVKEGTVSTQTRQHEVLAPRAQEPNRRKERQMAQSKTEPEAQRLSTDSLPSRKRHMEPQQDKQAQPTPTKTQPCTQTTQVAQAEPAAKRAKHVSVSSQARTAPPPLRNSHAKPQQETQATPTAAQTTLAPPAKLAGQTAAEEIFHYACPFCEVSVTSTVRTGLKSFRKDNAPQTDVVTCQEFCAACSTNEPVQLDTLVKIFDKDRKLGCLENFFLDKTLGEVRRAAEAESDSAAQEEELDDSEEAHAEHSRVVQAYRDVQFMLKDLGRIEQLALKTAQDLDVNPNTLGLVGTSNHPGVAAPAGSVPPKLKRSVSEDSIGDEASMEKRDPRDIER</sequence>
<comment type="caution">
    <text evidence="4">The sequence shown here is derived from an EMBL/GenBank/DDBJ whole genome shotgun (WGS) entry which is preliminary data.</text>
</comment>
<evidence type="ECO:0000256" key="2">
    <source>
        <dbReference type="SAM" id="MobiDB-lite"/>
    </source>
</evidence>
<feature type="compositionally biased region" description="Basic and acidic residues" evidence="2">
    <location>
        <begin position="2848"/>
        <end position="2859"/>
    </location>
</feature>
<dbReference type="SUPFAM" id="SSF52540">
    <property type="entry name" value="P-loop containing nucleoside triphosphate hydrolases"/>
    <property type="match status" value="2"/>
</dbReference>
<feature type="compositionally biased region" description="Basic residues" evidence="2">
    <location>
        <begin position="2280"/>
        <end position="2290"/>
    </location>
</feature>
<comment type="similarity">
    <text evidence="1">Belongs to the helicase family.</text>
</comment>
<keyword evidence="1" id="KW-0378">Hydrolase</keyword>
<protein>
    <recommendedName>
        <fullName evidence="1">ATP-dependent DNA helicase</fullName>
        <ecNumber evidence="1">5.6.2.3</ecNumber>
    </recommendedName>
</protein>
<feature type="compositionally biased region" description="Acidic residues" evidence="2">
    <location>
        <begin position="2753"/>
        <end position="2768"/>
    </location>
</feature>
<dbReference type="InterPro" id="IPR051055">
    <property type="entry name" value="PIF1_helicase"/>
</dbReference>
<feature type="compositionally biased region" description="Low complexity" evidence="2">
    <location>
        <begin position="2402"/>
        <end position="2440"/>
    </location>
</feature>
<feature type="region of interest" description="Disordered" evidence="2">
    <location>
        <begin position="2344"/>
        <end position="2440"/>
    </location>
</feature>
<keyword evidence="1" id="KW-0547">Nucleotide-binding</keyword>
<feature type="region of interest" description="Disordered" evidence="2">
    <location>
        <begin position="321"/>
        <end position="449"/>
    </location>
</feature>
<dbReference type="PANTHER" id="PTHR47642">
    <property type="entry name" value="ATP-DEPENDENT DNA HELICASE"/>
    <property type="match status" value="1"/>
</dbReference>
<dbReference type="EMBL" id="CAXAMN010024595">
    <property type="protein sequence ID" value="CAK9088024.1"/>
    <property type="molecule type" value="Genomic_DNA"/>
</dbReference>
<feature type="compositionally biased region" description="Polar residues" evidence="2">
    <location>
        <begin position="384"/>
        <end position="396"/>
    </location>
</feature>
<dbReference type="Gene3D" id="3.40.50.300">
    <property type="entry name" value="P-loop containing nucleotide triphosphate hydrolases"/>
    <property type="match status" value="1"/>
</dbReference>
<dbReference type="Pfam" id="PF05970">
    <property type="entry name" value="PIF1"/>
    <property type="match status" value="1"/>
</dbReference>
<keyword evidence="1" id="KW-0233">DNA recombination</keyword>
<evidence type="ECO:0000313" key="4">
    <source>
        <dbReference type="EMBL" id="CAK9088024.1"/>
    </source>
</evidence>
<feature type="domain" description="DNA helicase Pif1-like DEAD-box helicase" evidence="3">
    <location>
        <begin position="1658"/>
        <end position="1801"/>
    </location>
</feature>
<dbReference type="Proteomes" id="UP001642484">
    <property type="component" value="Unassembled WGS sequence"/>
</dbReference>
<gene>
    <name evidence="4" type="ORF">CCMP2556_LOCUS42490</name>
</gene>
<feature type="region of interest" description="Disordered" evidence="2">
    <location>
        <begin position="2277"/>
        <end position="2296"/>
    </location>
</feature>
<comment type="catalytic activity">
    <reaction evidence="1">
        <text>ATP + H2O = ADP + phosphate + H(+)</text>
        <dbReference type="Rhea" id="RHEA:13065"/>
        <dbReference type="ChEBI" id="CHEBI:15377"/>
        <dbReference type="ChEBI" id="CHEBI:15378"/>
        <dbReference type="ChEBI" id="CHEBI:30616"/>
        <dbReference type="ChEBI" id="CHEBI:43474"/>
        <dbReference type="ChEBI" id="CHEBI:456216"/>
        <dbReference type="EC" id="5.6.2.3"/>
    </reaction>
</comment>